<reference evidence="5" key="1">
    <citation type="submission" date="2008-11" db="EMBL/GenBank/DDBJ databases">
        <title>Different origins of the tetronate ring in near mirror-image antibiotics:evidence for convergent evolution?</title>
        <authorList>
            <person name="Demydchuk Y.A."/>
            <person name="Sun Y."/>
            <person name="Leadlay P.F."/>
        </authorList>
    </citation>
    <scope>NUCLEOTIDE SEQUENCE</scope>
    <source>
        <strain evidence="5">NCIMB 11426</strain>
    </source>
</reference>
<accession>D7F1N3</accession>
<dbReference type="Pfam" id="PF12802">
    <property type="entry name" value="MarR_2"/>
    <property type="match status" value="1"/>
</dbReference>
<dbReference type="PANTHER" id="PTHR38465:SF2">
    <property type="entry name" value="HTH-TYPE TRANSCRIPTIONAL REGULATOR MMPR5"/>
    <property type="match status" value="1"/>
</dbReference>
<feature type="domain" description="HTH marR-type" evidence="4">
    <location>
        <begin position="43"/>
        <end position="100"/>
    </location>
</feature>
<keyword evidence="3" id="KW-0804">Transcription</keyword>
<gene>
    <name evidence="5" type="primary">tsn14</name>
</gene>
<dbReference type="PANTHER" id="PTHR38465">
    <property type="entry name" value="HTH-TYPE TRANSCRIPTIONAL REGULATOR MJ1563-RELATED"/>
    <property type="match status" value="1"/>
</dbReference>
<dbReference type="SUPFAM" id="SSF46785">
    <property type="entry name" value="Winged helix' DNA-binding domain"/>
    <property type="match status" value="1"/>
</dbReference>
<evidence type="ECO:0000256" key="1">
    <source>
        <dbReference type="ARBA" id="ARBA00023015"/>
    </source>
</evidence>
<sequence length="178" mass="20151">MVRGTDKRGRNMSAMPDTEAAQDAAVAQFVERFALSLSAFAFPRMAARVFVAVLISEKGRLTSRELADTLQVSLAAVSQSVQYLQQVGLISKDREPGQRRDNYRLHDEGWYEMFARRDEAFLQMEELLAAGSDALGPDSSGARRLDETRRFMEFVRTEVADMLRRWQESSARHGVTEK</sequence>
<name>D7F1N3_9ACTN</name>
<evidence type="ECO:0000256" key="2">
    <source>
        <dbReference type="ARBA" id="ARBA00023125"/>
    </source>
</evidence>
<proteinExistence type="predicted"/>
<dbReference type="EMBL" id="FJ462704">
    <property type="protein sequence ID" value="ACR50786.1"/>
    <property type="molecule type" value="Genomic_DNA"/>
</dbReference>
<dbReference type="GO" id="GO:0003677">
    <property type="term" value="F:DNA binding"/>
    <property type="evidence" value="ECO:0007669"/>
    <property type="project" value="UniProtKB-KW"/>
</dbReference>
<dbReference type="InterPro" id="IPR036388">
    <property type="entry name" value="WH-like_DNA-bd_sf"/>
</dbReference>
<evidence type="ECO:0000256" key="3">
    <source>
        <dbReference type="ARBA" id="ARBA00023163"/>
    </source>
</evidence>
<protein>
    <submittedName>
        <fullName evidence="5">Putative regulatory protein</fullName>
    </submittedName>
</protein>
<dbReference type="AlphaFoldDB" id="D7F1N3"/>
<organism evidence="5">
    <name type="scientific">Streptomyces longisporoflavus</name>
    <dbReference type="NCBI Taxonomy" id="28044"/>
    <lineage>
        <taxon>Bacteria</taxon>
        <taxon>Bacillati</taxon>
        <taxon>Actinomycetota</taxon>
        <taxon>Actinomycetes</taxon>
        <taxon>Kitasatosporales</taxon>
        <taxon>Streptomycetaceae</taxon>
        <taxon>Streptomyces</taxon>
    </lineage>
</organism>
<dbReference type="InterPro" id="IPR052362">
    <property type="entry name" value="HTH-GbsR_regulator"/>
</dbReference>
<dbReference type="GO" id="GO:0003700">
    <property type="term" value="F:DNA-binding transcription factor activity"/>
    <property type="evidence" value="ECO:0007669"/>
    <property type="project" value="InterPro"/>
</dbReference>
<keyword evidence="1" id="KW-0805">Transcription regulation</keyword>
<dbReference type="InterPro" id="IPR036390">
    <property type="entry name" value="WH_DNA-bd_sf"/>
</dbReference>
<dbReference type="InterPro" id="IPR000835">
    <property type="entry name" value="HTH_MarR-typ"/>
</dbReference>
<dbReference type="Gene3D" id="1.10.10.10">
    <property type="entry name" value="Winged helix-like DNA-binding domain superfamily/Winged helix DNA-binding domain"/>
    <property type="match status" value="1"/>
</dbReference>
<evidence type="ECO:0000313" key="5">
    <source>
        <dbReference type="EMBL" id="ACR50786.1"/>
    </source>
</evidence>
<evidence type="ECO:0000259" key="4">
    <source>
        <dbReference type="Pfam" id="PF12802"/>
    </source>
</evidence>
<keyword evidence="2" id="KW-0238">DNA-binding</keyword>